<evidence type="ECO:0000313" key="3">
    <source>
        <dbReference type="Proteomes" id="UP000509371"/>
    </source>
</evidence>
<evidence type="ECO:0000256" key="1">
    <source>
        <dbReference type="SAM" id="SignalP"/>
    </source>
</evidence>
<protein>
    <submittedName>
        <fullName evidence="2">Putative secreted protein</fullName>
    </submittedName>
</protein>
<keyword evidence="1" id="KW-0732">Signal</keyword>
<dbReference type="KEGG" id="mpri:MP3633_1499"/>
<organism evidence="2 3">
    <name type="scientific">Marinomonas primoryensis</name>
    <dbReference type="NCBI Taxonomy" id="178399"/>
    <lineage>
        <taxon>Bacteria</taxon>
        <taxon>Pseudomonadati</taxon>
        <taxon>Pseudomonadota</taxon>
        <taxon>Gammaproteobacteria</taxon>
        <taxon>Oceanospirillales</taxon>
        <taxon>Oceanospirillaceae</taxon>
        <taxon>Marinomonas</taxon>
    </lineage>
</organism>
<evidence type="ECO:0000313" key="2">
    <source>
        <dbReference type="EMBL" id="QKK80232.1"/>
    </source>
</evidence>
<gene>
    <name evidence="2" type="ORF">MP3633_1499</name>
</gene>
<reference evidence="2 3" key="1">
    <citation type="submission" date="2020-06" db="EMBL/GenBank/DDBJ databases">
        <authorList>
            <person name="Voronona O.L."/>
            <person name="Aksenova E.I."/>
            <person name="Kunda M.S."/>
            <person name="Semenov A.N."/>
            <person name="Ryzhova N."/>
        </authorList>
    </citation>
    <scope>NUCLEOTIDE SEQUENCE [LARGE SCALE GENOMIC DNA]</scope>
    <source>
        <strain evidence="2 3">MPKMM3633</strain>
    </source>
</reference>
<proteinExistence type="predicted"/>
<dbReference type="Proteomes" id="UP000509371">
    <property type="component" value="Chromosome"/>
</dbReference>
<dbReference type="RefSeq" id="WP_176335050.1">
    <property type="nucleotide sequence ID" value="NZ_BAAAEF010000013.1"/>
</dbReference>
<dbReference type="EMBL" id="CP054301">
    <property type="protein sequence ID" value="QKK80232.1"/>
    <property type="molecule type" value="Genomic_DNA"/>
</dbReference>
<name>A0A859CVU3_9GAMM</name>
<sequence>MTVISKENRYLSLKLATLFISSVVLSQQAFAYEPSHSGGISVGTMGLGISASNTTQLHLIRGDSIQWRTAVSGFDADDEFSLSIAGTDYDATDYSRYSIKGGIDWYPIQSSGWGNDVFLSGGLIYQNYSANYSANNKKAYTVGSTTVNPGDLDSFTADVKRSEIVPYVSLGWGNKIEKTPGFDFQAEIGVIFSSDDPKVELKAQGSNNNVTASDLTKEKQSIKDDLGGAFAFANITVAYHF</sequence>
<feature type="chain" id="PRO_5032599528" evidence="1">
    <location>
        <begin position="32"/>
        <end position="241"/>
    </location>
</feature>
<dbReference type="Gene3D" id="2.40.160.170">
    <property type="match status" value="1"/>
</dbReference>
<accession>A0A859CVU3</accession>
<feature type="signal peptide" evidence="1">
    <location>
        <begin position="1"/>
        <end position="31"/>
    </location>
</feature>
<dbReference type="AlphaFoldDB" id="A0A859CVU3"/>